<organism evidence="2 3">
    <name type="scientific">Candidatus Roizmanbacteria bacterium RIFCSPHIGHO2_02_FULL_40_9</name>
    <dbReference type="NCBI Taxonomy" id="1802042"/>
    <lineage>
        <taxon>Bacteria</taxon>
        <taxon>Candidatus Roizmaniibacteriota</taxon>
    </lineage>
</organism>
<name>A0A1F7HEA9_9BACT</name>
<feature type="transmembrane region" description="Helical" evidence="1">
    <location>
        <begin position="268"/>
        <end position="288"/>
    </location>
</feature>
<evidence type="ECO:0000313" key="3">
    <source>
        <dbReference type="Proteomes" id="UP000177027"/>
    </source>
</evidence>
<keyword evidence="1" id="KW-0472">Membrane</keyword>
<proteinExistence type="predicted"/>
<protein>
    <submittedName>
        <fullName evidence="2">Uncharacterized protein</fullName>
    </submittedName>
</protein>
<evidence type="ECO:0000313" key="2">
    <source>
        <dbReference type="EMBL" id="OGK29236.1"/>
    </source>
</evidence>
<dbReference type="AlphaFoldDB" id="A0A1F7HEA9"/>
<comment type="caution">
    <text evidence="2">The sequence shown here is derived from an EMBL/GenBank/DDBJ whole genome shotgun (WGS) entry which is preliminary data.</text>
</comment>
<sequence length="326" mass="37215">MHKKTVLFILLCILSITAGAAIGLLDLFGFIDGRHTLSLSFFIISFLSIYAITIVVFLLNFAEKQRNHSFFILAGSFFAMTFFLMNLDILLTLLTSVFYLIFLYYSFEESHKRSRMFVKFLPREIFFPVMKKSFLYIMIVLSLIAFVQSKKLISENSLFSPSFVRILIRPTVMTINKQLGAQLQSQLGNRFKQTIGTQEREKIVRFVLAESIEAMGEGQTRQVFGFRPDTIPIDKTIVYENGDIDVAPVAETMLPSITEKLNQQVQKYALIAPFAIALLAFLIIQTFILPFQLFEGFIALILFKILISSGFIKISKETIEIEKIAL</sequence>
<feature type="transmembrane region" description="Helical" evidence="1">
    <location>
        <begin position="37"/>
        <end position="60"/>
    </location>
</feature>
<dbReference type="Proteomes" id="UP000177027">
    <property type="component" value="Unassembled WGS sequence"/>
</dbReference>
<feature type="transmembrane region" description="Helical" evidence="1">
    <location>
        <begin position="125"/>
        <end position="147"/>
    </location>
</feature>
<accession>A0A1F7HEA9</accession>
<feature type="transmembrane region" description="Helical" evidence="1">
    <location>
        <begin position="294"/>
        <end position="314"/>
    </location>
</feature>
<evidence type="ECO:0000256" key="1">
    <source>
        <dbReference type="SAM" id="Phobius"/>
    </source>
</evidence>
<dbReference type="EMBL" id="MFZS01000010">
    <property type="protein sequence ID" value="OGK29236.1"/>
    <property type="molecule type" value="Genomic_DNA"/>
</dbReference>
<reference evidence="2 3" key="1">
    <citation type="journal article" date="2016" name="Nat. Commun.">
        <title>Thousands of microbial genomes shed light on interconnected biogeochemical processes in an aquifer system.</title>
        <authorList>
            <person name="Anantharaman K."/>
            <person name="Brown C.T."/>
            <person name="Hug L.A."/>
            <person name="Sharon I."/>
            <person name="Castelle C.J."/>
            <person name="Probst A.J."/>
            <person name="Thomas B.C."/>
            <person name="Singh A."/>
            <person name="Wilkins M.J."/>
            <person name="Karaoz U."/>
            <person name="Brodie E.L."/>
            <person name="Williams K.H."/>
            <person name="Hubbard S.S."/>
            <person name="Banfield J.F."/>
        </authorList>
    </citation>
    <scope>NUCLEOTIDE SEQUENCE [LARGE SCALE GENOMIC DNA]</scope>
</reference>
<keyword evidence="1" id="KW-1133">Transmembrane helix</keyword>
<feature type="transmembrane region" description="Helical" evidence="1">
    <location>
        <begin position="72"/>
        <end position="105"/>
    </location>
</feature>
<keyword evidence="1" id="KW-0812">Transmembrane</keyword>
<gene>
    <name evidence="2" type="ORF">A3D06_00370</name>
</gene>